<accession>A0ABN0Q0K7</accession>
<evidence type="ECO:0000313" key="2">
    <source>
        <dbReference type="Proteomes" id="UP000018465"/>
    </source>
</evidence>
<keyword evidence="2" id="KW-1185">Reference proteome</keyword>
<sequence>MIRLIEFYHLNDNLLFEQSCFKKAYILQVNFIFIEVNHIKNLKYFLYKSNMFEALKKTLHNEIKIF</sequence>
<comment type="caution">
    <text evidence="1">The sequence shown here is derived from an EMBL/GenBank/DDBJ whole genome shotgun (WGS) entry which is preliminary data.</text>
</comment>
<protein>
    <submittedName>
        <fullName evidence="1">Uncharacterized protein</fullName>
    </submittedName>
</protein>
<organism evidence="1 2">
    <name type="scientific">Acinetobacter lwoffii NCTC 5866 = CIP 64.10 = NIPH 512</name>
    <dbReference type="NCBI Taxonomy" id="981327"/>
    <lineage>
        <taxon>Bacteria</taxon>
        <taxon>Pseudomonadati</taxon>
        <taxon>Pseudomonadota</taxon>
        <taxon>Gammaproteobacteria</taxon>
        <taxon>Moraxellales</taxon>
        <taxon>Moraxellaceae</taxon>
        <taxon>Acinetobacter</taxon>
    </lineage>
</organism>
<gene>
    <name evidence="1" type="ORF">P800_01095</name>
</gene>
<dbReference type="Proteomes" id="UP000018465">
    <property type="component" value="Unassembled WGS sequence"/>
</dbReference>
<reference evidence="1 2" key="1">
    <citation type="submission" date="2013-10" db="EMBL/GenBank/DDBJ databases">
        <title>The Genome Sequence of Acinetobacter lwoffii NIPH 512.</title>
        <authorList>
            <consortium name="The Broad Institute Genomics Platform"/>
            <consortium name="The Broad Institute Genome Sequencing Center for Infectious Disease"/>
            <person name="Cerqueira G."/>
            <person name="Feldgarden M."/>
            <person name="Courvalin P."/>
            <person name="Grillot-Courvalin C."/>
            <person name="Clermont D."/>
            <person name="Rocha E."/>
            <person name="Yoon E.-J."/>
            <person name="Nemec A."/>
            <person name="Young S.K."/>
            <person name="Zeng Q."/>
            <person name="Gargeya S."/>
            <person name="Fitzgerald M."/>
            <person name="Abouelleil A."/>
            <person name="Alvarado L."/>
            <person name="Berlin A.M."/>
            <person name="Chapman S.B."/>
            <person name="Gainer-Dewar J."/>
            <person name="Goldberg J."/>
            <person name="Gnerre S."/>
            <person name="Griggs A."/>
            <person name="Gujja S."/>
            <person name="Hansen M."/>
            <person name="Howarth C."/>
            <person name="Imamovic A."/>
            <person name="Ireland A."/>
            <person name="Larimer J."/>
            <person name="McCowan C."/>
            <person name="Murphy C."/>
            <person name="Pearson M."/>
            <person name="Poon T.W."/>
            <person name="Priest M."/>
            <person name="Roberts A."/>
            <person name="Saif S."/>
            <person name="Shea T."/>
            <person name="Sykes S."/>
            <person name="Wortman J."/>
            <person name="Nusbaum C."/>
            <person name="Birren B."/>
        </authorList>
    </citation>
    <scope>NUCLEOTIDE SEQUENCE [LARGE SCALE GENOMIC DNA]</scope>
    <source>
        <strain evidence="1 2">NIPH 512</strain>
    </source>
</reference>
<name>A0ABN0Q0K7_ACILW</name>
<proteinExistence type="predicted"/>
<dbReference type="EMBL" id="AYHO01000002">
    <property type="protein sequence ID" value="ESJ96272.1"/>
    <property type="molecule type" value="Genomic_DNA"/>
</dbReference>
<evidence type="ECO:0000313" key="1">
    <source>
        <dbReference type="EMBL" id="ESJ96272.1"/>
    </source>
</evidence>